<name>A0A1I7YXV4_9BILA</name>
<evidence type="ECO:0000313" key="1">
    <source>
        <dbReference type="Proteomes" id="UP000095287"/>
    </source>
</evidence>
<reference evidence="2" key="1">
    <citation type="submission" date="2016-11" db="UniProtKB">
        <authorList>
            <consortium name="WormBaseParasite"/>
        </authorList>
    </citation>
    <scope>IDENTIFICATION</scope>
</reference>
<proteinExistence type="predicted"/>
<dbReference type="AlphaFoldDB" id="A0A1I7YXV4"/>
<protein>
    <submittedName>
        <fullName evidence="2">Uncharacterized protein</fullName>
    </submittedName>
</protein>
<dbReference type="Proteomes" id="UP000095287">
    <property type="component" value="Unplaced"/>
</dbReference>
<accession>A0A1I7YXV4</accession>
<evidence type="ECO:0000313" key="2">
    <source>
        <dbReference type="WBParaSite" id="L893_g2086.t1"/>
    </source>
</evidence>
<dbReference type="WBParaSite" id="L893_g2086.t1">
    <property type="protein sequence ID" value="L893_g2086.t1"/>
    <property type="gene ID" value="L893_g2086"/>
</dbReference>
<sequence>MRKRESKIYDSPNPKKAESRNWYYLNTACSRPLDSSIFGKLSQSVIRSVLSPPEVKIRVISNVNIYSLEYFALIRTEGHMDFRSSS</sequence>
<keyword evidence="1" id="KW-1185">Reference proteome</keyword>
<organism evidence="1 2">
    <name type="scientific">Steinernema glaseri</name>
    <dbReference type="NCBI Taxonomy" id="37863"/>
    <lineage>
        <taxon>Eukaryota</taxon>
        <taxon>Metazoa</taxon>
        <taxon>Ecdysozoa</taxon>
        <taxon>Nematoda</taxon>
        <taxon>Chromadorea</taxon>
        <taxon>Rhabditida</taxon>
        <taxon>Tylenchina</taxon>
        <taxon>Panagrolaimomorpha</taxon>
        <taxon>Strongyloidoidea</taxon>
        <taxon>Steinernematidae</taxon>
        <taxon>Steinernema</taxon>
    </lineage>
</organism>